<organism evidence="1 2">
    <name type="scientific">Caerostris extrusa</name>
    <name type="common">Bark spider</name>
    <name type="synonym">Caerostris bankana</name>
    <dbReference type="NCBI Taxonomy" id="172846"/>
    <lineage>
        <taxon>Eukaryota</taxon>
        <taxon>Metazoa</taxon>
        <taxon>Ecdysozoa</taxon>
        <taxon>Arthropoda</taxon>
        <taxon>Chelicerata</taxon>
        <taxon>Arachnida</taxon>
        <taxon>Araneae</taxon>
        <taxon>Araneomorphae</taxon>
        <taxon>Entelegynae</taxon>
        <taxon>Araneoidea</taxon>
        <taxon>Araneidae</taxon>
        <taxon>Caerostris</taxon>
    </lineage>
</organism>
<protein>
    <submittedName>
        <fullName evidence="1">Uncharacterized protein</fullName>
    </submittedName>
</protein>
<comment type="caution">
    <text evidence="1">The sequence shown here is derived from an EMBL/GenBank/DDBJ whole genome shotgun (WGS) entry which is preliminary data.</text>
</comment>
<reference evidence="1 2" key="1">
    <citation type="submission" date="2021-06" db="EMBL/GenBank/DDBJ databases">
        <title>Caerostris extrusa draft genome.</title>
        <authorList>
            <person name="Kono N."/>
            <person name="Arakawa K."/>
        </authorList>
    </citation>
    <scope>NUCLEOTIDE SEQUENCE [LARGE SCALE GENOMIC DNA]</scope>
</reference>
<evidence type="ECO:0000313" key="1">
    <source>
        <dbReference type="EMBL" id="GIY32977.1"/>
    </source>
</evidence>
<keyword evidence="2" id="KW-1185">Reference proteome</keyword>
<name>A0AAV4SHD3_CAEEX</name>
<sequence>MPGPGREEPLMVLVCDRRFILPMATEAWKVNTGMMLPELCAHAVIMGASILSAATQVVDFRTGVTEYRFGKMPGREELLMVFGGVTEYRFGKIPGREEPLMVFGGVTEYHLERCPRPRQRILNGFWHVIHDLFFPMVTEA</sequence>
<proteinExistence type="predicted"/>
<accession>A0AAV4SHD3</accession>
<gene>
    <name evidence="1" type="ORF">CEXT_720351</name>
</gene>
<dbReference type="EMBL" id="BPLR01009572">
    <property type="protein sequence ID" value="GIY32977.1"/>
    <property type="molecule type" value="Genomic_DNA"/>
</dbReference>
<dbReference type="AlphaFoldDB" id="A0AAV4SHD3"/>
<dbReference type="Proteomes" id="UP001054945">
    <property type="component" value="Unassembled WGS sequence"/>
</dbReference>
<evidence type="ECO:0000313" key="2">
    <source>
        <dbReference type="Proteomes" id="UP001054945"/>
    </source>
</evidence>